<dbReference type="InterPro" id="IPR052399">
    <property type="entry name" value="Phage_Baseplate_Assmbl_Protein"/>
</dbReference>
<dbReference type="EMBL" id="PUFI01000014">
    <property type="protein sequence ID" value="TDG68080.1"/>
    <property type="molecule type" value="Genomic_DNA"/>
</dbReference>
<protein>
    <recommendedName>
        <fullName evidence="1">Baseplate J-like central domain-containing protein</fullName>
    </recommendedName>
</protein>
<evidence type="ECO:0000313" key="3">
    <source>
        <dbReference type="Proteomes" id="UP000295681"/>
    </source>
</evidence>
<comment type="caution">
    <text evidence="2">The sequence shown here is derived from an EMBL/GenBank/DDBJ whole genome shotgun (WGS) entry which is preliminary data.</text>
</comment>
<feature type="domain" description="Baseplate J-like central" evidence="1">
    <location>
        <begin position="195"/>
        <end position="274"/>
    </location>
</feature>
<reference evidence="2 3" key="1">
    <citation type="journal article" date="2019" name="Appl. Microbiol. Biotechnol.">
        <title>Uncovering carbohydrate metabolism through a genotype-phenotype association study of 56 lactic acid bacteria genomes.</title>
        <authorList>
            <person name="Buron-Moles G."/>
            <person name="Chailyan A."/>
            <person name="Dolejs I."/>
            <person name="Forster J."/>
            <person name="Miks M.H."/>
        </authorList>
    </citation>
    <scope>NUCLEOTIDE SEQUENCE [LARGE SCALE GENOMIC DNA]</scope>
    <source>
        <strain evidence="2 3">ATCC 700006</strain>
    </source>
</reference>
<dbReference type="InterPro" id="IPR058531">
    <property type="entry name" value="Baseplate_J_M"/>
</dbReference>
<dbReference type="Proteomes" id="UP000295681">
    <property type="component" value="Unassembled WGS sequence"/>
</dbReference>
<gene>
    <name evidence="2" type="ORF">C5L23_000386</name>
</gene>
<keyword evidence="3" id="KW-1185">Reference proteome</keyword>
<accession>A0A4R5N8X4</accession>
<dbReference type="RefSeq" id="WP_133264394.1">
    <property type="nucleotide sequence ID" value="NZ_PUFI01000014.1"/>
</dbReference>
<evidence type="ECO:0000259" key="1">
    <source>
        <dbReference type="Pfam" id="PF26078"/>
    </source>
</evidence>
<dbReference type="PANTHER" id="PTHR37829">
    <property type="entry name" value="PHAGE-LIKE ELEMENT PBSX PROTEIN XKDT"/>
    <property type="match status" value="1"/>
</dbReference>
<sequence length="380" mass="41791">MTTPEQLADSMQLFTADYFMNNALGRVPDNIDTRQGSIIYDAIAPVAQSYQELALNMRNIILESYIQTASGEYLDYRAQEKGTFRKKATFAEVIAEFYDDNGERTSVEIGDRFATMSANPVFFAVKQKNGQGSATLIAETSGITGNTYLGQILPVTANDRVSIAKITSITVPARDNEADDELRQRLLETANVIKYGGNVADYIDMTLKQNGIGGVQVYPVWNGGGTVRLVIINNEFDVPSPELVNEIKNIIDPKQYEGKGYGLAPIGHSVTVAAPTIKTISISMKIVVDNTTTFDLAKENINKMLSKIFLNLRKKWDTLVNARDYNLTVYRAAIIGEIIKIDGVVNVESLRLNGQDNDISLVFSNALQELPVLGEVNVNG</sequence>
<name>A0A4R5N8X4_9LACO</name>
<dbReference type="STRING" id="907931.GCA_000165675_00959"/>
<organism evidence="2 3">
    <name type="scientific">Leuconostoc fallax</name>
    <dbReference type="NCBI Taxonomy" id="1251"/>
    <lineage>
        <taxon>Bacteria</taxon>
        <taxon>Bacillati</taxon>
        <taxon>Bacillota</taxon>
        <taxon>Bacilli</taxon>
        <taxon>Lactobacillales</taxon>
        <taxon>Lactobacillaceae</taxon>
        <taxon>Leuconostoc</taxon>
    </lineage>
</organism>
<proteinExistence type="predicted"/>
<dbReference type="AlphaFoldDB" id="A0A4R5N8X4"/>
<dbReference type="Pfam" id="PF26078">
    <property type="entry name" value="Baseplate_J_M"/>
    <property type="match status" value="1"/>
</dbReference>
<dbReference type="PANTHER" id="PTHR37829:SF3">
    <property type="entry name" value="PROTEIN JAYE-RELATED"/>
    <property type="match status" value="1"/>
</dbReference>
<evidence type="ECO:0000313" key="2">
    <source>
        <dbReference type="EMBL" id="TDG68080.1"/>
    </source>
</evidence>